<dbReference type="PANTHER" id="PTHR47396">
    <property type="entry name" value="TYPE I RESTRICTION ENZYME ECOKI R PROTEIN"/>
    <property type="match status" value="1"/>
</dbReference>
<feature type="domain" description="Helicase ATP-binding" evidence="2">
    <location>
        <begin position="62"/>
        <end position="221"/>
    </location>
</feature>
<evidence type="ECO:0000313" key="4">
    <source>
        <dbReference type="Proteomes" id="UP001165283"/>
    </source>
</evidence>
<keyword evidence="4" id="KW-1185">Reference proteome</keyword>
<dbReference type="InterPro" id="IPR006935">
    <property type="entry name" value="Helicase/UvrB_N"/>
</dbReference>
<name>A0ABT1AC17_9PSEU</name>
<sequence length="606" mass="65552">MRSRYPGPATRGGARHQARPDGPGRATRSRAVETSGSRVSQAPQIATSARPLRAWQRSALARYLAAAPKDFLAVATPGAGKTTFALRVAAELLADRVIEAITVVTPTEHLKHQWAQAAAQVGLAIDPEFRNTAGGTSSDYTGIAITYAGVAAHPLLHRARTENRRTLVVLDEIHHAGDARSWGDGVKEAFDGATRRLTLTGTPFRSDDNPIPFVDYLPGADGALRSRADHSYGYSEALADGVVRPVVFLAYSGTSSWRTSAGEEITARLGEPLTAEQTARAWRTALDPGGEWIPAVLKAADRRLTSHRNGMPDAGGLVIASDQTTARAYAAILADITGTSPAIVLSDEKGASARIARFAESDERWMVAVRMVSEGVDVPRLAVGVYATSASTPLFFAQAVGRFVRSRRPGETASVFLPSVPVLLGLASELEAQRDHVLGEPHRGEEKWDDELLAAAQRQQDEPGEDEKSFTALGAQAELDQLIYEGTSFSADEEDYLGLPGLLEPEQVRTLLDQRQKEWMSRPKAPAPAPAPAPPPRPDRGTLSVREQLTQLRKELNTLVALHNHRTKKPHGMIHNELRKLCGGPPTAMASIEQLEERIATLRSWR</sequence>
<keyword evidence="3" id="KW-0067">ATP-binding</keyword>
<dbReference type="Gene3D" id="3.40.50.300">
    <property type="entry name" value="P-loop containing nucleotide triphosphate hydrolases"/>
    <property type="match status" value="2"/>
</dbReference>
<keyword evidence="3" id="KW-0347">Helicase</keyword>
<feature type="region of interest" description="Disordered" evidence="1">
    <location>
        <begin position="1"/>
        <end position="48"/>
    </location>
</feature>
<dbReference type="InterPro" id="IPR027417">
    <property type="entry name" value="P-loop_NTPase"/>
</dbReference>
<feature type="compositionally biased region" description="Polar residues" evidence="1">
    <location>
        <begin position="32"/>
        <end position="47"/>
    </location>
</feature>
<dbReference type="EMBL" id="JAGSOV010000083">
    <property type="protein sequence ID" value="MCO1660471.1"/>
    <property type="molecule type" value="Genomic_DNA"/>
</dbReference>
<keyword evidence="3" id="KW-0378">Hydrolase</keyword>
<reference evidence="3" key="1">
    <citation type="submission" date="2021-04" db="EMBL/GenBank/DDBJ databases">
        <title>Pseudonocardia sp. nov., isolated from sandy soil of mangrove forest.</title>
        <authorList>
            <person name="Zan Z."/>
            <person name="Huang R."/>
            <person name="Liu W."/>
        </authorList>
    </citation>
    <scope>NUCLEOTIDE SEQUENCE</scope>
    <source>
        <strain evidence="3">S2-4</strain>
    </source>
</reference>
<dbReference type="PROSITE" id="PS51192">
    <property type="entry name" value="HELICASE_ATP_BIND_1"/>
    <property type="match status" value="1"/>
</dbReference>
<dbReference type="RefSeq" id="WP_372497167.1">
    <property type="nucleotide sequence ID" value="NZ_JAGSOV010000083.1"/>
</dbReference>
<dbReference type="SMART" id="SM00487">
    <property type="entry name" value="DEXDc"/>
    <property type="match status" value="1"/>
</dbReference>
<accession>A0ABT1AC17</accession>
<feature type="compositionally biased region" description="Pro residues" evidence="1">
    <location>
        <begin position="525"/>
        <end position="536"/>
    </location>
</feature>
<dbReference type="InterPro" id="IPR014001">
    <property type="entry name" value="Helicase_ATP-bd"/>
</dbReference>
<evidence type="ECO:0000313" key="3">
    <source>
        <dbReference type="EMBL" id="MCO1660471.1"/>
    </source>
</evidence>
<gene>
    <name evidence="3" type="ORF">KDL28_35980</name>
</gene>
<dbReference type="SUPFAM" id="SSF52540">
    <property type="entry name" value="P-loop containing nucleoside triphosphate hydrolases"/>
    <property type="match status" value="2"/>
</dbReference>
<comment type="caution">
    <text evidence="3">The sequence shown here is derived from an EMBL/GenBank/DDBJ whole genome shotgun (WGS) entry which is preliminary data.</text>
</comment>
<evidence type="ECO:0000256" key="1">
    <source>
        <dbReference type="SAM" id="MobiDB-lite"/>
    </source>
</evidence>
<dbReference type="Proteomes" id="UP001165283">
    <property type="component" value="Unassembled WGS sequence"/>
</dbReference>
<protein>
    <submittedName>
        <fullName evidence="3">DEAD/DEAH box helicase family protein</fullName>
    </submittedName>
</protein>
<proteinExistence type="predicted"/>
<dbReference type="PANTHER" id="PTHR47396:SF2">
    <property type="entry name" value="HELICASE ATP-BINDING DOMAIN-CONTAINING PROTEIN"/>
    <property type="match status" value="1"/>
</dbReference>
<feature type="region of interest" description="Disordered" evidence="1">
    <location>
        <begin position="514"/>
        <end position="542"/>
    </location>
</feature>
<dbReference type="InterPro" id="IPR050742">
    <property type="entry name" value="Helicase_Restrict-Modif_Enz"/>
</dbReference>
<dbReference type="GO" id="GO:0004386">
    <property type="term" value="F:helicase activity"/>
    <property type="evidence" value="ECO:0007669"/>
    <property type="project" value="UniProtKB-KW"/>
</dbReference>
<evidence type="ECO:0000259" key="2">
    <source>
        <dbReference type="PROSITE" id="PS51192"/>
    </source>
</evidence>
<dbReference type="Pfam" id="PF04851">
    <property type="entry name" value="ResIII"/>
    <property type="match status" value="1"/>
</dbReference>
<keyword evidence="3" id="KW-0547">Nucleotide-binding</keyword>
<organism evidence="3 4">
    <name type="scientific">Pseudonocardia humida</name>
    <dbReference type="NCBI Taxonomy" id="2800819"/>
    <lineage>
        <taxon>Bacteria</taxon>
        <taxon>Bacillati</taxon>
        <taxon>Actinomycetota</taxon>
        <taxon>Actinomycetes</taxon>
        <taxon>Pseudonocardiales</taxon>
        <taxon>Pseudonocardiaceae</taxon>
        <taxon>Pseudonocardia</taxon>
    </lineage>
</organism>